<feature type="domain" description="N-acetyltransferase" evidence="1">
    <location>
        <begin position="1"/>
        <end position="132"/>
    </location>
</feature>
<sequence>MSTLEVEVLDPIKIPLVSRLYKAHYSSGKAKKDELTIVGYVESEIVAVVRFRVIEHYRLLTGMLVSPKYRGQGFGHDLMRYCVQGGESLTGHDYCFAYPHLEGFYSQHGFVTINESKLPASLRGLYGRYSRNKQLVPMQYFKTPLA</sequence>
<accession>A0A9X3CHZ8</accession>
<dbReference type="Proteomes" id="UP001155586">
    <property type="component" value="Unassembled WGS sequence"/>
</dbReference>
<organism evidence="2 3">
    <name type="scientific">Vibrio paucivorans</name>
    <dbReference type="NCBI Taxonomy" id="2829489"/>
    <lineage>
        <taxon>Bacteria</taxon>
        <taxon>Pseudomonadati</taxon>
        <taxon>Pseudomonadota</taxon>
        <taxon>Gammaproteobacteria</taxon>
        <taxon>Vibrionales</taxon>
        <taxon>Vibrionaceae</taxon>
        <taxon>Vibrio</taxon>
    </lineage>
</organism>
<name>A0A9X3CHZ8_9VIBR</name>
<dbReference type="GO" id="GO:0016747">
    <property type="term" value="F:acyltransferase activity, transferring groups other than amino-acyl groups"/>
    <property type="evidence" value="ECO:0007669"/>
    <property type="project" value="InterPro"/>
</dbReference>
<comment type="caution">
    <text evidence="2">The sequence shown here is derived from an EMBL/GenBank/DDBJ whole genome shotgun (WGS) entry which is preliminary data.</text>
</comment>
<dbReference type="PROSITE" id="PS51186">
    <property type="entry name" value="GNAT"/>
    <property type="match status" value="1"/>
</dbReference>
<dbReference type="InterPro" id="IPR000182">
    <property type="entry name" value="GNAT_dom"/>
</dbReference>
<dbReference type="SUPFAM" id="SSF55729">
    <property type="entry name" value="Acyl-CoA N-acyltransferases (Nat)"/>
    <property type="match status" value="1"/>
</dbReference>
<dbReference type="EMBL" id="JAKRRX010000192">
    <property type="protein sequence ID" value="MCW8336203.1"/>
    <property type="molecule type" value="Genomic_DNA"/>
</dbReference>
<dbReference type="AlphaFoldDB" id="A0A9X3CHZ8"/>
<dbReference type="CDD" id="cd04301">
    <property type="entry name" value="NAT_SF"/>
    <property type="match status" value="1"/>
</dbReference>
<keyword evidence="3" id="KW-1185">Reference proteome</keyword>
<protein>
    <submittedName>
        <fullName evidence="2">GNAT family N-acetyltransferase</fullName>
    </submittedName>
</protein>
<gene>
    <name evidence="2" type="ORF">MD483_20545</name>
</gene>
<proteinExistence type="predicted"/>
<dbReference type="RefSeq" id="WP_265689263.1">
    <property type="nucleotide sequence ID" value="NZ_JAKRRX010000192.1"/>
</dbReference>
<evidence type="ECO:0000259" key="1">
    <source>
        <dbReference type="PROSITE" id="PS51186"/>
    </source>
</evidence>
<evidence type="ECO:0000313" key="3">
    <source>
        <dbReference type="Proteomes" id="UP001155586"/>
    </source>
</evidence>
<evidence type="ECO:0000313" key="2">
    <source>
        <dbReference type="EMBL" id="MCW8336203.1"/>
    </source>
</evidence>
<reference evidence="2" key="1">
    <citation type="submission" date="2022-02" db="EMBL/GenBank/DDBJ databases">
        <title>Vibrio sp. nov., a new bacterium isolated from Bohai sea, China.</title>
        <authorList>
            <person name="Yuan Y."/>
        </authorList>
    </citation>
    <scope>NUCLEOTIDE SEQUENCE</scope>
    <source>
        <strain evidence="2">DBSS07</strain>
    </source>
</reference>
<dbReference type="Gene3D" id="3.40.630.30">
    <property type="match status" value="1"/>
</dbReference>
<dbReference type="InterPro" id="IPR016181">
    <property type="entry name" value="Acyl_CoA_acyltransferase"/>
</dbReference>
<dbReference type="Pfam" id="PF13508">
    <property type="entry name" value="Acetyltransf_7"/>
    <property type="match status" value="1"/>
</dbReference>